<name>A0ABS0DHR7_9NOCA</name>
<feature type="region of interest" description="Disordered" evidence="1">
    <location>
        <begin position="1"/>
        <end position="23"/>
    </location>
</feature>
<evidence type="ECO:0000313" key="4">
    <source>
        <dbReference type="Proteomes" id="UP000707731"/>
    </source>
</evidence>
<dbReference type="EMBL" id="JADLQN010000005">
    <property type="protein sequence ID" value="MBF6357423.1"/>
    <property type="molecule type" value="Genomic_DNA"/>
</dbReference>
<feature type="compositionally biased region" description="Basic and acidic residues" evidence="1">
    <location>
        <begin position="8"/>
        <end position="23"/>
    </location>
</feature>
<dbReference type="Proteomes" id="UP000707731">
    <property type="component" value="Unassembled WGS sequence"/>
</dbReference>
<evidence type="ECO:0000313" key="3">
    <source>
        <dbReference type="EMBL" id="MBF6357423.1"/>
    </source>
</evidence>
<sequence length="102" mass="11104">MTMGPKNSDPRDPNNDHESGTEDCRAHPICGCGAEFCLAGIRHATPPVDNRDLFDRWHARLSSPHWSWRETLQLTVTVAALVAAVVVTSVVVTSISVAQLVL</sequence>
<keyword evidence="2" id="KW-0812">Transmembrane</keyword>
<keyword evidence="2" id="KW-0472">Membrane</keyword>
<comment type="caution">
    <text evidence="3">The sequence shown here is derived from an EMBL/GenBank/DDBJ whole genome shotgun (WGS) entry which is preliminary data.</text>
</comment>
<evidence type="ECO:0000256" key="2">
    <source>
        <dbReference type="SAM" id="Phobius"/>
    </source>
</evidence>
<gene>
    <name evidence="3" type="ORF">IU449_23220</name>
</gene>
<accession>A0ABS0DHR7</accession>
<protein>
    <submittedName>
        <fullName evidence="3">Uncharacterized protein</fullName>
    </submittedName>
</protein>
<proteinExistence type="predicted"/>
<reference evidence="3 4" key="1">
    <citation type="submission" date="2020-10" db="EMBL/GenBank/DDBJ databases">
        <title>Identification of Nocardia species via Next-generation sequencing and recognition of intraspecies genetic diversity.</title>
        <authorList>
            <person name="Li P."/>
            <person name="Li P."/>
            <person name="Lu B."/>
        </authorList>
    </citation>
    <scope>NUCLEOTIDE SEQUENCE [LARGE SCALE GENOMIC DNA]</scope>
    <source>
        <strain evidence="3 4">BJ06-0143</strain>
    </source>
</reference>
<keyword evidence="2" id="KW-1133">Transmembrane helix</keyword>
<organism evidence="3 4">
    <name type="scientific">Nocardia higoensis</name>
    <dbReference type="NCBI Taxonomy" id="228599"/>
    <lineage>
        <taxon>Bacteria</taxon>
        <taxon>Bacillati</taxon>
        <taxon>Actinomycetota</taxon>
        <taxon>Actinomycetes</taxon>
        <taxon>Mycobacteriales</taxon>
        <taxon>Nocardiaceae</taxon>
        <taxon>Nocardia</taxon>
    </lineage>
</organism>
<keyword evidence="4" id="KW-1185">Reference proteome</keyword>
<evidence type="ECO:0000256" key="1">
    <source>
        <dbReference type="SAM" id="MobiDB-lite"/>
    </source>
</evidence>
<dbReference type="RefSeq" id="WP_195004266.1">
    <property type="nucleotide sequence ID" value="NZ_JADLQN010000005.1"/>
</dbReference>
<feature type="transmembrane region" description="Helical" evidence="2">
    <location>
        <begin position="74"/>
        <end position="101"/>
    </location>
</feature>